<evidence type="ECO:0000256" key="2">
    <source>
        <dbReference type="ARBA" id="ARBA00023002"/>
    </source>
</evidence>
<dbReference type="Pfam" id="PF13561">
    <property type="entry name" value="adh_short_C2"/>
    <property type="match status" value="1"/>
</dbReference>
<dbReference type="InterPro" id="IPR057326">
    <property type="entry name" value="KR_dom"/>
</dbReference>
<dbReference type="Gene3D" id="3.40.50.720">
    <property type="entry name" value="NAD(P)-binding Rossmann-like Domain"/>
    <property type="match status" value="1"/>
</dbReference>
<protein>
    <recommendedName>
        <fullName evidence="3">Ketoreductase domain-containing protein</fullName>
    </recommendedName>
</protein>
<keyword evidence="2" id="KW-0560">Oxidoreductase</keyword>
<dbReference type="GO" id="GO:0016616">
    <property type="term" value="F:oxidoreductase activity, acting on the CH-OH group of donors, NAD or NADP as acceptor"/>
    <property type="evidence" value="ECO:0007669"/>
    <property type="project" value="UniProtKB-ARBA"/>
</dbReference>
<comment type="caution">
    <text evidence="4">The sequence shown here is derived from an EMBL/GenBank/DDBJ whole genome shotgun (WGS) entry which is preliminary data.</text>
</comment>
<dbReference type="PRINTS" id="PR00081">
    <property type="entry name" value="GDHRDH"/>
</dbReference>
<dbReference type="AlphaFoldDB" id="A0A177U9U7"/>
<dbReference type="SMART" id="SM00822">
    <property type="entry name" value="PKS_KR"/>
    <property type="match status" value="1"/>
</dbReference>
<proteinExistence type="inferred from homology"/>
<name>A0A177U9U7_9BASI</name>
<sequence length="286" mass="30224">MVFTIDLSGSTVVVTGGNRGIGLAMSEAVADAGANVAILYRSHPEAEKAAEGVAKQFNVKAKAYKCDVGDAAQVKSVIAQIEGDLGTPIKGLMANAGVSVVKPALELTPEDFQYVYGTNVLGVFNTCREIAAHWIKSGTKGSIVVTSSMSSEIYNQSGLNKPLTQVFYNRFVSIPFSLLSIQGPLPLTPVRISSSTVELSSSKGAVTNMVKALAAEWAEHGIRVNALEPGTSGMEASVREFQAASIPLKRFSQPREQAEPAVLLLSDKASYITGSVIRPDGGFTIW</sequence>
<evidence type="ECO:0000313" key="4">
    <source>
        <dbReference type="EMBL" id="KAE8260990.1"/>
    </source>
</evidence>
<reference evidence="4" key="1">
    <citation type="submission" date="2016-04" db="EMBL/GenBank/DDBJ databases">
        <authorList>
            <person name="Nguyen H.D."/>
            <person name="Kesanakurti P."/>
            <person name="Cullis J."/>
            <person name="Levesque C.A."/>
            <person name="Hambleton S."/>
        </authorList>
    </citation>
    <scope>NUCLEOTIDE SEQUENCE</scope>
    <source>
        <strain evidence="4">DAOMC 238032</strain>
    </source>
</reference>
<reference evidence="4" key="2">
    <citation type="journal article" date="2019" name="IMA Fungus">
        <title>Genome sequencing and comparison of five Tilletia species to identify candidate genes for the detection of regulated species infecting wheat.</title>
        <authorList>
            <person name="Nguyen H.D.T."/>
            <person name="Sultana T."/>
            <person name="Kesanakurti P."/>
            <person name="Hambleton S."/>
        </authorList>
    </citation>
    <scope>NUCLEOTIDE SEQUENCE</scope>
    <source>
        <strain evidence="4">DAOMC 238032</strain>
    </source>
</reference>
<evidence type="ECO:0000256" key="1">
    <source>
        <dbReference type="ARBA" id="ARBA00006484"/>
    </source>
</evidence>
<feature type="domain" description="Ketoreductase" evidence="3">
    <location>
        <begin position="10"/>
        <end position="171"/>
    </location>
</feature>
<dbReference type="EMBL" id="LWDD02000434">
    <property type="protein sequence ID" value="KAE8260990.1"/>
    <property type="molecule type" value="Genomic_DNA"/>
</dbReference>
<dbReference type="PANTHER" id="PTHR43008">
    <property type="entry name" value="BENZIL REDUCTASE"/>
    <property type="match status" value="1"/>
</dbReference>
<comment type="similarity">
    <text evidence="1">Belongs to the short-chain dehydrogenases/reductases (SDR) family.</text>
</comment>
<dbReference type="PANTHER" id="PTHR43008:SF6">
    <property type="entry name" value="NADP-DEPENDENT MANNITOL DEHYDROGENASE"/>
    <property type="match status" value="1"/>
</dbReference>
<dbReference type="Proteomes" id="UP000077671">
    <property type="component" value="Unassembled WGS sequence"/>
</dbReference>
<evidence type="ECO:0000313" key="5">
    <source>
        <dbReference type="Proteomes" id="UP000077671"/>
    </source>
</evidence>
<evidence type="ECO:0000259" key="3">
    <source>
        <dbReference type="SMART" id="SM00822"/>
    </source>
</evidence>
<dbReference type="InterPro" id="IPR002347">
    <property type="entry name" value="SDR_fam"/>
</dbReference>
<dbReference type="InterPro" id="IPR036291">
    <property type="entry name" value="NAD(P)-bd_dom_sf"/>
</dbReference>
<dbReference type="Pfam" id="PF00106">
    <property type="entry name" value="adh_short"/>
    <property type="match status" value="1"/>
</dbReference>
<gene>
    <name evidence="4" type="ORF">A4X03_0g3638</name>
</gene>
<dbReference type="GO" id="GO:0050664">
    <property type="term" value="F:oxidoreductase activity, acting on NAD(P)H, oxygen as acceptor"/>
    <property type="evidence" value="ECO:0007669"/>
    <property type="project" value="TreeGrafter"/>
</dbReference>
<accession>A0A177U9U7</accession>
<dbReference type="SUPFAM" id="SSF51735">
    <property type="entry name" value="NAD(P)-binding Rossmann-fold domains"/>
    <property type="match status" value="1"/>
</dbReference>
<organism evidence="4 5">
    <name type="scientific">Tilletia caries</name>
    <name type="common">wheat bunt fungus</name>
    <dbReference type="NCBI Taxonomy" id="13290"/>
    <lineage>
        <taxon>Eukaryota</taxon>
        <taxon>Fungi</taxon>
        <taxon>Dikarya</taxon>
        <taxon>Basidiomycota</taxon>
        <taxon>Ustilaginomycotina</taxon>
        <taxon>Exobasidiomycetes</taxon>
        <taxon>Tilletiales</taxon>
        <taxon>Tilletiaceae</taxon>
        <taxon>Tilletia</taxon>
    </lineage>
</organism>